<reference evidence="2" key="1">
    <citation type="journal article" date="2019" name="Int. J. Syst. Evol. Microbiol.">
        <title>The Global Catalogue of Microorganisms (GCM) 10K type strain sequencing project: providing services to taxonomists for standard genome sequencing and annotation.</title>
        <authorList>
            <consortium name="The Broad Institute Genomics Platform"/>
            <consortium name="The Broad Institute Genome Sequencing Center for Infectious Disease"/>
            <person name="Wu L."/>
            <person name="Ma J."/>
        </authorList>
    </citation>
    <scope>NUCLEOTIDE SEQUENCE [LARGE SCALE GENOMIC DNA]</scope>
    <source>
        <strain evidence="2">CCUG 55608</strain>
    </source>
</reference>
<sequence length="148" mass="15833">MNRQEISATVVATSQLYNEMALSISQKLLADLQNNKIDFDHFMSVNANVVRPLTLASTKMVIDSSIAVIDGLDEHFQAILEGSTRLKDAINRLERVEKIIQTASLVLSTAALIVTFVAAPNLASATAAVSSIGNLANSLKSDSGDTEE</sequence>
<organism evidence="1 2">
    <name type="scientific">Larkinella insperata</name>
    <dbReference type="NCBI Taxonomy" id="332158"/>
    <lineage>
        <taxon>Bacteria</taxon>
        <taxon>Pseudomonadati</taxon>
        <taxon>Bacteroidota</taxon>
        <taxon>Cytophagia</taxon>
        <taxon>Cytophagales</taxon>
        <taxon>Spirosomataceae</taxon>
        <taxon>Larkinella</taxon>
    </lineage>
</organism>
<dbReference type="RefSeq" id="WP_265992677.1">
    <property type="nucleotide sequence ID" value="NZ_CP110973.1"/>
</dbReference>
<accession>A0ABW3Q3V7</accession>
<comment type="caution">
    <text evidence="1">The sequence shown here is derived from an EMBL/GenBank/DDBJ whole genome shotgun (WGS) entry which is preliminary data.</text>
</comment>
<evidence type="ECO:0000313" key="1">
    <source>
        <dbReference type="EMBL" id="MFD1142178.1"/>
    </source>
</evidence>
<evidence type="ECO:0000313" key="2">
    <source>
        <dbReference type="Proteomes" id="UP001597116"/>
    </source>
</evidence>
<proteinExistence type="predicted"/>
<name>A0ABW3Q3V7_9BACT</name>
<dbReference type="Proteomes" id="UP001597116">
    <property type="component" value="Unassembled WGS sequence"/>
</dbReference>
<keyword evidence="2" id="KW-1185">Reference proteome</keyword>
<protein>
    <submittedName>
        <fullName evidence="1">Uncharacterized protein</fullName>
    </submittedName>
</protein>
<gene>
    <name evidence="1" type="ORF">ACFQ4C_13715</name>
</gene>
<dbReference type="EMBL" id="JBHTLP010000008">
    <property type="protein sequence ID" value="MFD1142178.1"/>
    <property type="molecule type" value="Genomic_DNA"/>
</dbReference>